<name>A0A501WQ31_9RHOB</name>
<reference evidence="2 3" key="1">
    <citation type="submission" date="2019-06" db="EMBL/GenBank/DDBJ databases">
        <title>A novel bacterium of genus Amaricoccus, isolated from marine sediment.</title>
        <authorList>
            <person name="Huang H."/>
            <person name="Mo K."/>
            <person name="Hu Y."/>
        </authorList>
    </citation>
    <scope>NUCLEOTIDE SEQUENCE [LARGE SCALE GENOMIC DNA]</scope>
    <source>
        <strain evidence="2 3">HB172011</strain>
    </source>
</reference>
<dbReference type="RefSeq" id="WP_140455094.1">
    <property type="nucleotide sequence ID" value="NZ_VFRP01000017.1"/>
</dbReference>
<dbReference type="GO" id="GO:0008146">
    <property type="term" value="F:sulfotransferase activity"/>
    <property type="evidence" value="ECO:0007669"/>
    <property type="project" value="InterPro"/>
</dbReference>
<gene>
    <name evidence="2" type="ORF">FJM51_15730</name>
</gene>
<dbReference type="AlphaFoldDB" id="A0A501WQ31"/>
<dbReference type="EMBL" id="VFRP01000017">
    <property type="protein sequence ID" value="TPE49121.1"/>
    <property type="molecule type" value="Genomic_DNA"/>
</dbReference>
<accession>A0A501WQ31</accession>
<dbReference type="PANTHER" id="PTHR10605:SF56">
    <property type="entry name" value="BIFUNCTIONAL HEPARAN SULFATE N-DEACETYLASE_N-SULFOTRANSFERASE"/>
    <property type="match status" value="1"/>
</dbReference>
<dbReference type="InterPro" id="IPR027417">
    <property type="entry name" value="P-loop_NTPase"/>
</dbReference>
<dbReference type="Proteomes" id="UP000319255">
    <property type="component" value="Unassembled WGS sequence"/>
</dbReference>
<evidence type="ECO:0000256" key="1">
    <source>
        <dbReference type="ARBA" id="ARBA00022679"/>
    </source>
</evidence>
<proteinExistence type="predicted"/>
<protein>
    <submittedName>
        <fullName evidence="2">Sulfotransferase</fullName>
    </submittedName>
</protein>
<dbReference type="SUPFAM" id="SSF52540">
    <property type="entry name" value="P-loop containing nucleoside triphosphate hydrolases"/>
    <property type="match status" value="1"/>
</dbReference>
<dbReference type="OrthoDB" id="981508at2"/>
<keyword evidence="3" id="KW-1185">Reference proteome</keyword>
<dbReference type="Gene3D" id="3.40.50.300">
    <property type="entry name" value="P-loop containing nucleotide triphosphate hydrolases"/>
    <property type="match status" value="1"/>
</dbReference>
<dbReference type="Pfam" id="PF13469">
    <property type="entry name" value="Sulfotransfer_3"/>
    <property type="match status" value="1"/>
</dbReference>
<evidence type="ECO:0000313" key="3">
    <source>
        <dbReference type="Proteomes" id="UP000319255"/>
    </source>
</evidence>
<sequence>MIPNFFIIGAPKCGTSALAQYLSEHPAVFFTDPKEPFYFSEDYPKLKKQHFLTDDASYLALYANADPERHIALGEGSTNYLASEVAVARALRMSPDAKFIVLLRDPVEVAHAFHMEQVFARNEDEEDFERAWRLQDARARGESIPATCLAPQFLLYREVASYAGQIERFFAQVPPERRLVLFQEQLKADPLGLYRESLAFLGLPDDGRAEFPIVNGSHSHRYEWLANLVLRPPKPLQPAVWAFRNYARRNKPRSIELLKERLRVKSRRKDMSPAFEAELYEVFRPDVERLERLLEVSLPKWKGPHLERALEASGLSAST</sequence>
<keyword evidence="1 2" id="KW-0808">Transferase</keyword>
<dbReference type="InterPro" id="IPR037359">
    <property type="entry name" value="NST/OST"/>
</dbReference>
<evidence type="ECO:0000313" key="2">
    <source>
        <dbReference type="EMBL" id="TPE49121.1"/>
    </source>
</evidence>
<organism evidence="2 3">
    <name type="scientific">Amaricoccus solimangrovi</name>
    <dbReference type="NCBI Taxonomy" id="2589815"/>
    <lineage>
        <taxon>Bacteria</taxon>
        <taxon>Pseudomonadati</taxon>
        <taxon>Pseudomonadota</taxon>
        <taxon>Alphaproteobacteria</taxon>
        <taxon>Rhodobacterales</taxon>
        <taxon>Paracoccaceae</taxon>
        <taxon>Amaricoccus</taxon>
    </lineage>
</organism>
<dbReference type="PANTHER" id="PTHR10605">
    <property type="entry name" value="HEPARAN SULFATE SULFOTRANSFERASE"/>
    <property type="match status" value="1"/>
</dbReference>
<comment type="caution">
    <text evidence="2">The sequence shown here is derived from an EMBL/GenBank/DDBJ whole genome shotgun (WGS) entry which is preliminary data.</text>
</comment>